<evidence type="ECO:0000313" key="1">
    <source>
        <dbReference type="EMBL" id="ART30882.1"/>
    </source>
</evidence>
<name>A0A1Y0B0C5_9LAMI</name>
<dbReference type="EMBL" id="KY774314">
    <property type="protein sequence ID" value="ART30882.1"/>
    <property type="molecule type" value="Genomic_DNA"/>
</dbReference>
<dbReference type="AlphaFoldDB" id="A0A1Y0B0C5"/>
<gene>
    <name evidence="1" type="ORF">AEK19_MT0627</name>
</gene>
<protein>
    <submittedName>
        <fullName evidence="1">Uncharacterized protein</fullName>
    </submittedName>
</protein>
<reference evidence="1" key="1">
    <citation type="submission" date="2017-03" db="EMBL/GenBank/DDBJ databases">
        <title>The mitochondrial genome of the carnivorous plant Utricularia reniformis (Lentibulariaceae): structure, comparative analysis and evolutionary landmarks.</title>
        <authorList>
            <person name="Silva S.R."/>
            <person name="Alvarenga D.O."/>
            <person name="Michael T.P."/>
            <person name="Miranda V.F.O."/>
            <person name="Varani A.M."/>
        </authorList>
    </citation>
    <scope>NUCLEOTIDE SEQUENCE</scope>
</reference>
<accession>A0A1Y0B0C5</accession>
<organism evidence="1">
    <name type="scientific">Utricularia reniformis</name>
    <dbReference type="NCBI Taxonomy" id="192314"/>
    <lineage>
        <taxon>Eukaryota</taxon>
        <taxon>Viridiplantae</taxon>
        <taxon>Streptophyta</taxon>
        <taxon>Embryophyta</taxon>
        <taxon>Tracheophyta</taxon>
        <taxon>Spermatophyta</taxon>
        <taxon>Magnoliopsida</taxon>
        <taxon>eudicotyledons</taxon>
        <taxon>Gunneridae</taxon>
        <taxon>Pentapetalae</taxon>
        <taxon>asterids</taxon>
        <taxon>lamiids</taxon>
        <taxon>Lamiales</taxon>
        <taxon>Lentibulariaceae</taxon>
        <taxon>Utricularia</taxon>
    </lineage>
</organism>
<sequence>MLLEDSLVWISTTMGMPSRASLQPQSLCPTCFLFIEGGVVPLTLGLSPPP</sequence>
<keyword evidence="1" id="KW-0496">Mitochondrion</keyword>
<geneLocation type="mitochondrion" evidence="1"/>
<proteinExistence type="predicted"/>